<dbReference type="SUPFAM" id="SSF53383">
    <property type="entry name" value="PLP-dependent transferases"/>
    <property type="match status" value="1"/>
</dbReference>
<accession>A0A1I2SFR7</accession>
<evidence type="ECO:0000256" key="8">
    <source>
        <dbReference type="ARBA" id="ARBA00050776"/>
    </source>
</evidence>
<dbReference type="GO" id="GO:0031071">
    <property type="term" value="F:cysteine desulfurase activity"/>
    <property type="evidence" value="ECO:0007669"/>
    <property type="project" value="UniProtKB-EC"/>
</dbReference>
<dbReference type="InterPro" id="IPR015422">
    <property type="entry name" value="PyrdxlP-dep_Trfase_small"/>
</dbReference>
<comment type="catalytic activity">
    <reaction evidence="8">
        <text>(sulfur carrier)-H + L-cysteine = (sulfur carrier)-SH + L-alanine</text>
        <dbReference type="Rhea" id="RHEA:43892"/>
        <dbReference type="Rhea" id="RHEA-COMP:14737"/>
        <dbReference type="Rhea" id="RHEA-COMP:14739"/>
        <dbReference type="ChEBI" id="CHEBI:29917"/>
        <dbReference type="ChEBI" id="CHEBI:35235"/>
        <dbReference type="ChEBI" id="CHEBI:57972"/>
        <dbReference type="ChEBI" id="CHEBI:64428"/>
        <dbReference type="EC" id="2.8.1.7"/>
    </reaction>
</comment>
<keyword evidence="6" id="KW-0408">Iron</keyword>
<dbReference type="InterPro" id="IPR016454">
    <property type="entry name" value="Cysteine_dSase"/>
</dbReference>
<gene>
    <name evidence="10" type="ORF">SAMN05660282_01121</name>
</gene>
<evidence type="ECO:0000313" key="10">
    <source>
        <dbReference type="EMBL" id="SFG51664.1"/>
    </source>
</evidence>
<dbReference type="PIRSF" id="PIRSF005572">
    <property type="entry name" value="NifS"/>
    <property type="match status" value="1"/>
</dbReference>
<evidence type="ECO:0000259" key="9">
    <source>
        <dbReference type="Pfam" id="PF00266"/>
    </source>
</evidence>
<name>A0A1I2SFR7_9CORY</name>
<proteinExistence type="inferred from homology"/>
<dbReference type="AlphaFoldDB" id="A0A1I2SFR7"/>
<dbReference type="InterPro" id="IPR015424">
    <property type="entry name" value="PyrdxlP-dep_Trfase"/>
</dbReference>
<evidence type="ECO:0000256" key="1">
    <source>
        <dbReference type="ARBA" id="ARBA00001933"/>
    </source>
</evidence>
<dbReference type="STRING" id="185761.SAMN05660282_01121"/>
<feature type="domain" description="Aminotransferase class V" evidence="9">
    <location>
        <begin position="5"/>
        <end position="367"/>
    </location>
</feature>
<dbReference type="Proteomes" id="UP000199065">
    <property type="component" value="Unassembled WGS sequence"/>
</dbReference>
<keyword evidence="7" id="KW-0411">Iron-sulfur</keyword>
<dbReference type="Pfam" id="PF00266">
    <property type="entry name" value="Aminotran_5"/>
    <property type="match status" value="1"/>
</dbReference>
<dbReference type="Gene3D" id="3.90.1150.10">
    <property type="entry name" value="Aspartate Aminotransferase, domain 1"/>
    <property type="match status" value="1"/>
</dbReference>
<reference evidence="10 11" key="1">
    <citation type="submission" date="2016-10" db="EMBL/GenBank/DDBJ databases">
        <authorList>
            <person name="de Groot N.N."/>
        </authorList>
    </citation>
    <scope>NUCLEOTIDE SEQUENCE [LARGE SCALE GENOMIC DNA]</scope>
    <source>
        <strain>J11</strain>
        <strain evidence="11">PG 39</strain>
    </source>
</reference>
<dbReference type="PANTHER" id="PTHR11601">
    <property type="entry name" value="CYSTEINE DESULFURYLASE FAMILY MEMBER"/>
    <property type="match status" value="1"/>
</dbReference>
<dbReference type="EMBL" id="FOPJ01000005">
    <property type="protein sequence ID" value="SFG51664.1"/>
    <property type="molecule type" value="Genomic_DNA"/>
</dbReference>
<dbReference type="OrthoDB" id="9808002at2"/>
<protein>
    <submittedName>
        <fullName evidence="10">Cysteine desulfurase</fullName>
    </submittedName>
</protein>
<comment type="cofactor">
    <cofactor evidence="1">
        <name>pyridoxal 5'-phosphate</name>
        <dbReference type="ChEBI" id="CHEBI:597326"/>
    </cofactor>
</comment>
<dbReference type="InterPro" id="IPR015421">
    <property type="entry name" value="PyrdxlP-dep_Trfase_major"/>
</dbReference>
<organism evidence="10 11">
    <name type="scientific">Corynebacterium spheniscorum</name>
    <dbReference type="NCBI Taxonomy" id="185761"/>
    <lineage>
        <taxon>Bacteria</taxon>
        <taxon>Bacillati</taxon>
        <taxon>Actinomycetota</taxon>
        <taxon>Actinomycetes</taxon>
        <taxon>Mycobacteriales</taxon>
        <taxon>Corynebacteriaceae</taxon>
        <taxon>Corynebacterium</taxon>
    </lineage>
</organism>
<keyword evidence="3" id="KW-0808">Transferase</keyword>
<dbReference type="GO" id="GO:0051536">
    <property type="term" value="F:iron-sulfur cluster binding"/>
    <property type="evidence" value="ECO:0007669"/>
    <property type="project" value="UniProtKB-KW"/>
</dbReference>
<comment type="similarity">
    <text evidence="2">Belongs to the class-V pyridoxal-phosphate-dependent aminotransferase family. NifS/IscS subfamily.</text>
</comment>
<keyword evidence="4" id="KW-0479">Metal-binding</keyword>
<evidence type="ECO:0000256" key="6">
    <source>
        <dbReference type="ARBA" id="ARBA00023004"/>
    </source>
</evidence>
<dbReference type="PANTHER" id="PTHR11601:SF34">
    <property type="entry name" value="CYSTEINE DESULFURASE"/>
    <property type="match status" value="1"/>
</dbReference>
<evidence type="ECO:0000256" key="4">
    <source>
        <dbReference type="ARBA" id="ARBA00022723"/>
    </source>
</evidence>
<evidence type="ECO:0000256" key="2">
    <source>
        <dbReference type="ARBA" id="ARBA00006490"/>
    </source>
</evidence>
<dbReference type="InterPro" id="IPR000192">
    <property type="entry name" value="Aminotrans_V_dom"/>
</dbReference>
<keyword evidence="5" id="KW-0663">Pyridoxal phosphate</keyword>
<dbReference type="RefSeq" id="WP_092285270.1">
    <property type="nucleotide sequence ID" value="NZ_FOPJ01000005.1"/>
</dbReference>
<evidence type="ECO:0000256" key="5">
    <source>
        <dbReference type="ARBA" id="ARBA00022898"/>
    </source>
</evidence>
<evidence type="ECO:0000313" key="11">
    <source>
        <dbReference type="Proteomes" id="UP000199065"/>
    </source>
</evidence>
<evidence type="ECO:0000256" key="3">
    <source>
        <dbReference type="ARBA" id="ARBA00022679"/>
    </source>
</evidence>
<dbReference type="Gene3D" id="3.40.640.10">
    <property type="entry name" value="Type I PLP-dependent aspartate aminotransferase-like (Major domain)"/>
    <property type="match status" value="1"/>
</dbReference>
<keyword evidence="11" id="KW-1185">Reference proteome</keyword>
<dbReference type="GO" id="GO:0046872">
    <property type="term" value="F:metal ion binding"/>
    <property type="evidence" value="ECO:0007669"/>
    <property type="project" value="UniProtKB-KW"/>
</dbReference>
<sequence length="384" mass="40097">MDTQIYLDHAATTPMRDIARDTWVHHSGLLNPGGQYAAGRAARKVLEDARDSIAACLGADRMEVIFTGSGTEADNLALTGLWRARQGDTPRPGIALSEIEHSAVLEPARTLMAEGARTDFLTARDCGVIEVPEHLPEDTALIACMMANNETGRIQPVKELCALGQEYGVPVHIDAVQAVGHIPVNFHELGATTLALSAHKFGGPRGIGVLLAKRSPAPLPVLHGGGQERGLRPGTSDVASAAALAAALEEACAEQVEEAASRRVLRDRLLHGIQASIPDVLTISADSDSGEGLPGHVHICFRGAEGDSLIMLLDSQGIAASTGSACSQGVNRPSHVLLAMGVSEADARGAVRFSLGRTTTEAEVDQLLAVLPGIVEQARAAGMA</sequence>
<dbReference type="Gene3D" id="1.10.260.50">
    <property type="match status" value="1"/>
</dbReference>
<evidence type="ECO:0000256" key="7">
    <source>
        <dbReference type="ARBA" id="ARBA00023014"/>
    </source>
</evidence>